<dbReference type="OrthoDB" id="1932414at2759"/>
<dbReference type="Proteomes" id="UP000515121">
    <property type="component" value="Unplaced"/>
</dbReference>
<sequence>MASTAKFSYQRLRHEGNELDVDEIAETLIGRSRAWYRLKKIPVRRRFRLKVPSLKRFLKRKVKLVRLSFAKLMQRLKESKAHFGDLFAGNYMFIQVNPTTMKCFEKSCKGPGLKGLPSRS</sequence>
<evidence type="ECO:0000313" key="1">
    <source>
        <dbReference type="Proteomes" id="UP000515121"/>
    </source>
</evidence>
<dbReference type="PANTHER" id="PTHR36795">
    <property type="entry name" value="OS01G0938400 PROTEIN"/>
    <property type="match status" value="1"/>
</dbReference>
<organism evidence="1 2">
    <name type="scientific">Durio zibethinus</name>
    <name type="common">Durian</name>
    <dbReference type="NCBI Taxonomy" id="66656"/>
    <lineage>
        <taxon>Eukaryota</taxon>
        <taxon>Viridiplantae</taxon>
        <taxon>Streptophyta</taxon>
        <taxon>Embryophyta</taxon>
        <taxon>Tracheophyta</taxon>
        <taxon>Spermatophyta</taxon>
        <taxon>Magnoliopsida</taxon>
        <taxon>eudicotyledons</taxon>
        <taxon>Gunneridae</taxon>
        <taxon>Pentapetalae</taxon>
        <taxon>rosids</taxon>
        <taxon>malvids</taxon>
        <taxon>Malvales</taxon>
        <taxon>Malvaceae</taxon>
        <taxon>Helicteroideae</taxon>
        <taxon>Durio</taxon>
    </lineage>
</organism>
<proteinExistence type="predicted"/>
<protein>
    <submittedName>
        <fullName evidence="2">Uncharacterized protein LOC111299556 isoform X2</fullName>
    </submittedName>
</protein>
<name>A0A6P5ZCJ7_DURZI</name>
<reference evidence="2" key="1">
    <citation type="submission" date="2025-08" db="UniProtKB">
        <authorList>
            <consortium name="RefSeq"/>
        </authorList>
    </citation>
    <scope>IDENTIFICATION</scope>
    <source>
        <tissue evidence="2">Fruit stalk</tissue>
    </source>
</reference>
<evidence type="ECO:0000313" key="2">
    <source>
        <dbReference type="RefSeq" id="XP_022750534.1"/>
    </source>
</evidence>
<dbReference type="PANTHER" id="PTHR36795:SF2">
    <property type="entry name" value="OS01G0938400 PROTEIN"/>
    <property type="match status" value="1"/>
</dbReference>
<dbReference type="GeneID" id="111299556"/>
<dbReference type="AlphaFoldDB" id="A0A6P5ZCJ7"/>
<dbReference type="RefSeq" id="XP_022750534.1">
    <property type="nucleotide sequence ID" value="XM_022894799.1"/>
</dbReference>
<keyword evidence="1" id="KW-1185">Reference proteome</keyword>
<accession>A0A6P5ZCJ7</accession>
<gene>
    <name evidence="2" type="primary">LOC111299556</name>
</gene>